<evidence type="ECO:0000313" key="2">
    <source>
        <dbReference type="Proteomes" id="UP000219356"/>
    </source>
</evidence>
<dbReference type="Proteomes" id="UP000219356">
    <property type="component" value="Unassembled WGS sequence"/>
</dbReference>
<dbReference type="AlphaFoldDB" id="A0A285N7D0"/>
<proteinExistence type="predicted"/>
<organism evidence="1 2">
    <name type="scientific">Terribacillus aidingensis</name>
    <dbReference type="NCBI Taxonomy" id="586416"/>
    <lineage>
        <taxon>Bacteria</taxon>
        <taxon>Bacillati</taxon>
        <taxon>Bacillota</taxon>
        <taxon>Bacilli</taxon>
        <taxon>Bacillales</taxon>
        <taxon>Bacillaceae</taxon>
        <taxon>Terribacillus</taxon>
    </lineage>
</organism>
<reference evidence="2" key="1">
    <citation type="submission" date="2017-09" db="EMBL/GenBank/DDBJ databases">
        <authorList>
            <person name="Varghese N."/>
            <person name="Submissions S."/>
        </authorList>
    </citation>
    <scope>NUCLEOTIDE SEQUENCE [LARGE SCALE GENOMIC DNA]</scope>
    <source>
        <strain evidence="2">CGMCC 1.8913</strain>
    </source>
</reference>
<dbReference type="EMBL" id="OBEK01000001">
    <property type="protein sequence ID" value="SNZ03886.1"/>
    <property type="molecule type" value="Genomic_DNA"/>
</dbReference>
<accession>A0A285N7D0</accession>
<protein>
    <submittedName>
        <fullName evidence="1">Uncharacterized protein</fullName>
    </submittedName>
</protein>
<sequence length="36" mass="4314">MKNLIRKAIKYGPVVYPIVKKFMNKRKQKRTSKASY</sequence>
<evidence type="ECO:0000313" key="1">
    <source>
        <dbReference type="EMBL" id="SNZ03886.1"/>
    </source>
</evidence>
<gene>
    <name evidence="1" type="ORF">SAMN05421503_0478</name>
</gene>
<name>A0A285N7D0_9BACI</name>
<keyword evidence="2" id="KW-1185">Reference proteome</keyword>